<sequence length="85" mass="9701">MFSVPKVVAEADGWSVFIPGVPVAVDGKTLDDAVAEMTAALREYAADWRDHLRDAPNHRENRWLVRLIEVGDDERIREWLIGERT</sequence>
<proteinExistence type="predicted"/>
<comment type="caution">
    <text evidence="1">The sequence shown here is derived from an EMBL/GenBank/DDBJ whole genome shotgun (WGS) entry which is preliminary data.</text>
</comment>
<keyword evidence="2" id="KW-1185">Reference proteome</keyword>
<gene>
    <name evidence="1" type="ORF">HDA36_005543</name>
</gene>
<evidence type="ECO:0000313" key="2">
    <source>
        <dbReference type="Proteomes" id="UP000572635"/>
    </source>
</evidence>
<protein>
    <submittedName>
        <fullName evidence="1">Putative RNase H-like HicB family nuclease</fullName>
    </submittedName>
</protein>
<dbReference type="InterPro" id="IPR035069">
    <property type="entry name" value="TTHA1013/TTHA0281-like"/>
</dbReference>
<dbReference type="RefSeq" id="WP_184398166.1">
    <property type="nucleotide sequence ID" value="NZ_BAAAJD010000181.1"/>
</dbReference>
<evidence type="ECO:0000313" key="1">
    <source>
        <dbReference type="EMBL" id="MBB5435395.1"/>
    </source>
</evidence>
<dbReference type="Proteomes" id="UP000572635">
    <property type="component" value="Unassembled WGS sequence"/>
</dbReference>
<dbReference type="AlphaFoldDB" id="A0A7W8QRQ8"/>
<dbReference type="EMBL" id="JACHDB010000002">
    <property type="protein sequence ID" value="MBB5435395.1"/>
    <property type="molecule type" value="Genomic_DNA"/>
</dbReference>
<dbReference type="Gene3D" id="3.30.160.620">
    <property type="match status" value="1"/>
</dbReference>
<reference evidence="1 2" key="1">
    <citation type="submission" date="2020-08" db="EMBL/GenBank/DDBJ databases">
        <title>Sequencing the genomes of 1000 actinobacteria strains.</title>
        <authorList>
            <person name="Klenk H.-P."/>
        </authorList>
    </citation>
    <scope>NUCLEOTIDE SEQUENCE [LARGE SCALE GENOMIC DNA]</scope>
    <source>
        <strain evidence="1 2">DSM 44551</strain>
    </source>
</reference>
<accession>A0A7W8QRQ8</accession>
<organism evidence="1 2">
    <name type="scientific">Nocardiopsis composta</name>
    <dbReference type="NCBI Taxonomy" id="157465"/>
    <lineage>
        <taxon>Bacteria</taxon>
        <taxon>Bacillati</taxon>
        <taxon>Actinomycetota</taxon>
        <taxon>Actinomycetes</taxon>
        <taxon>Streptosporangiales</taxon>
        <taxon>Nocardiopsidaceae</taxon>
        <taxon>Nocardiopsis</taxon>
    </lineage>
</organism>
<name>A0A7W8QRQ8_9ACTN</name>
<dbReference type="SUPFAM" id="SSF143100">
    <property type="entry name" value="TTHA1013/TTHA0281-like"/>
    <property type="match status" value="1"/>
</dbReference>